<dbReference type="KEGG" id="ahel:Q31a_27300"/>
<keyword evidence="2" id="KW-1185">Reference proteome</keyword>
<protein>
    <submittedName>
        <fullName evidence="1">Uncharacterized protein</fullName>
    </submittedName>
</protein>
<sequence length="126" mass="14307">MSTKTFWTLQAEVIVRESAAWLADKELTKLAESCEATAHMDRTPEWARKFAIPLIRELGSRIEGKATSHETKTLKAIVETVEKIRALDRRKVADLTAVERRRQIKTLTTALDIALAGRNQTELFDE</sequence>
<proteinExistence type="predicted"/>
<evidence type="ECO:0000313" key="2">
    <source>
        <dbReference type="Proteomes" id="UP000318017"/>
    </source>
</evidence>
<dbReference type="Proteomes" id="UP000318017">
    <property type="component" value="Chromosome"/>
</dbReference>
<evidence type="ECO:0000313" key="1">
    <source>
        <dbReference type="EMBL" id="QDV24413.1"/>
    </source>
</evidence>
<gene>
    <name evidence="1" type="ORF">Q31a_27300</name>
</gene>
<accession>A0A518G755</accession>
<organism evidence="1 2">
    <name type="scientific">Aureliella helgolandensis</name>
    <dbReference type="NCBI Taxonomy" id="2527968"/>
    <lineage>
        <taxon>Bacteria</taxon>
        <taxon>Pseudomonadati</taxon>
        <taxon>Planctomycetota</taxon>
        <taxon>Planctomycetia</taxon>
        <taxon>Pirellulales</taxon>
        <taxon>Pirellulaceae</taxon>
        <taxon>Aureliella</taxon>
    </lineage>
</organism>
<reference evidence="1 2" key="1">
    <citation type="submission" date="2019-02" db="EMBL/GenBank/DDBJ databases">
        <title>Deep-cultivation of Planctomycetes and their phenomic and genomic characterization uncovers novel biology.</title>
        <authorList>
            <person name="Wiegand S."/>
            <person name="Jogler M."/>
            <person name="Boedeker C."/>
            <person name="Pinto D."/>
            <person name="Vollmers J."/>
            <person name="Rivas-Marin E."/>
            <person name="Kohn T."/>
            <person name="Peeters S.H."/>
            <person name="Heuer A."/>
            <person name="Rast P."/>
            <person name="Oberbeckmann S."/>
            <person name="Bunk B."/>
            <person name="Jeske O."/>
            <person name="Meyerdierks A."/>
            <person name="Storesund J.E."/>
            <person name="Kallscheuer N."/>
            <person name="Luecker S."/>
            <person name="Lage O.M."/>
            <person name="Pohl T."/>
            <person name="Merkel B.J."/>
            <person name="Hornburger P."/>
            <person name="Mueller R.-W."/>
            <person name="Bruemmer F."/>
            <person name="Labrenz M."/>
            <person name="Spormann A.M."/>
            <person name="Op den Camp H."/>
            <person name="Overmann J."/>
            <person name="Amann R."/>
            <person name="Jetten M.S.M."/>
            <person name="Mascher T."/>
            <person name="Medema M.H."/>
            <person name="Devos D.P."/>
            <person name="Kaster A.-K."/>
            <person name="Ovreas L."/>
            <person name="Rohde M."/>
            <person name="Galperin M.Y."/>
            <person name="Jogler C."/>
        </authorList>
    </citation>
    <scope>NUCLEOTIDE SEQUENCE [LARGE SCALE GENOMIC DNA]</scope>
    <source>
        <strain evidence="1 2">Q31a</strain>
    </source>
</reference>
<dbReference type="EMBL" id="CP036298">
    <property type="protein sequence ID" value="QDV24413.1"/>
    <property type="molecule type" value="Genomic_DNA"/>
</dbReference>
<name>A0A518G755_9BACT</name>
<dbReference type="AlphaFoldDB" id="A0A518G755"/>
<dbReference type="RefSeq" id="WP_145078046.1">
    <property type="nucleotide sequence ID" value="NZ_CP036298.1"/>
</dbReference>